<evidence type="ECO:0000313" key="5">
    <source>
        <dbReference type="EMBL" id="OKY93534.1"/>
    </source>
</evidence>
<keyword evidence="2" id="KW-0175">Coiled coil</keyword>
<dbReference type="InterPro" id="IPR000551">
    <property type="entry name" value="MerR-type_HTH_dom"/>
</dbReference>
<feature type="domain" description="HTH merR-type" evidence="4">
    <location>
        <begin position="6"/>
        <end position="76"/>
    </location>
</feature>
<dbReference type="STRING" id="28117.BHV66_08815"/>
<reference evidence="5 6" key="1">
    <citation type="journal article" date="2016" name="Nat. Biotechnol.">
        <title>Measurement of bacterial replication rates in microbial communities.</title>
        <authorList>
            <person name="Brown C.T."/>
            <person name="Olm M.R."/>
            <person name="Thomas B.C."/>
            <person name="Banfield J.F."/>
        </authorList>
    </citation>
    <scope>NUCLEOTIDE SEQUENCE [LARGE SCALE GENOMIC DNA]</scope>
    <source>
        <strain evidence="5">CAG:67_53_122</strain>
    </source>
</reference>
<evidence type="ECO:0000259" key="4">
    <source>
        <dbReference type="PROSITE" id="PS50937"/>
    </source>
</evidence>
<evidence type="ECO:0000256" key="1">
    <source>
        <dbReference type="ARBA" id="ARBA00023125"/>
    </source>
</evidence>
<dbReference type="PROSITE" id="PS50937">
    <property type="entry name" value="HTH_MERR_2"/>
    <property type="match status" value="1"/>
</dbReference>
<organism evidence="5 6">
    <name type="scientific">Alistipes putredinis</name>
    <dbReference type="NCBI Taxonomy" id="28117"/>
    <lineage>
        <taxon>Bacteria</taxon>
        <taxon>Pseudomonadati</taxon>
        <taxon>Bacteroidota</taxon>
        <taxon>Bacteroidia</taxon>
        <taxon>Bacteroidales</taxon>
        <taxon>Rikenellaceae</taxon>
        <taxon>Alistipes</taxon>
    </lineage>
</organism>
<dbReference type="EMBL" id="MNQH01000034">
    <property type="protein sequence ID" value="OKY93534.1"/>
    <property type="molecule type" value="Genomic_DNA"/>
</dbReference>
<sequence>MAKKLFYSMGEVSEMFDVNASLIRFWETKFDILRPQKNKKGNRLFSPADVENLKLIYHLVKERGMTLDGAARCLKQNKGTISRDAELLERLQRVRALLEEVRAELKESAEDRAVVAENGAGEAAEVSALPVRTRKKPAAQELADDAGGDGAESKGPVQVIEPGPRSEKPAPKRSAARQPRRKKEKEEAESKELFAFYEQSLF</sequence>
<feature type="coiled-coil region" evidence="2">
    <location>
        <begin position="84"/>
        <end position="118"/>
    </location>
</feature>
<dbReference type="PANTHER" id="PTHR30204:SF15">
    <property type="entry name" value="BLL5018 PROTEIN"/>
    <property type="match status" value="1"/>
</dbReference>
<dbReference type="RefSeq" id="WP_215721632.1">
    <property type="nucleotide sequence ID" value="NZ_BAAFLA010000005.1"/>
</dbReference>
<gene>
    <name evidence="5" type="ORF">BHV66_08815</name>
</gene>
<dbReference type="InterPro" id="IPR009061">
    <property type="entry name" value="DNA-bd_dom_put_sf"/>
</dbReference>
<feature type="region of interest" description="Disordered" evidence="3">
    <location>
        <begin position="126"/>
        <end position="189"/>
    </location>
</feature>
<evidence type="ECO:0000256" key="2">
    <source>
        <dbReference type="SAM" id="Coils"/>
    </source>
</evidence>
<evidence type="ECO:0000313" key="6">
    <source>
        <dbReference type="Proteomes" id="UP000187417"/>
    </source>
</evidence>
<dbReference type="Proteomes" id="UP000187417">
    <property type="component" value="Unassembled WGS sequence"/>
</dbReference>
<keyword evidence="1" id="KW-0238">DNA-binding</keyword>
<dbReference type="GO" id="GO:0003700">
    <property type="term" value="F:DNA-binding transcription factor activity"/>
    <property type="evidence" value="ECO:0007669"/>
    <property type="project" value="InterPro"/>
</dbReference>
<dbReference type="PANTHER" id="PTHR30204">
    <property type="entry name" value="REDOX-CYCLING DRUG-SENSING TRANSCRIPTIONAL ACTIVATOR SOXR"/>
    <property type="match status" value="1"/>
</dbReference>
<dbReference type="Pfam" id="PF13411">
    <property type="entry name" value="MerR_1"/>
    <property type="match status" value="1"/>
</dbReference>
<comment type="caution">
    <text evidence="5">The sequence shown here is derived from an EMBL/GenBank/DDBJ whole genome shotgun (WGS) entry which is preliminary data.</text>
</comment>
<protein>
    <submittedName>
        <fullName evidence="5">Transcriptional regulator</fullName>
    </submittedName>
</protein>
<proteinExistence type="predicted"/>
<accession>A0A1Q6F3P7</accession>
<dbReference type="SMART" id="SM00422">
    <property type="entry name" value="HTH_MERR"/>
    <property type="match status" value="1"/>
</dbReference>
<dbReference type="Gene3D" id="1.10.1660.10">
    <property type="match status" value="1"/>
</dbReference>
<feature type="compositionally biased region" description="Basic residues" evidence="3">
    <location>
        <begin position="174"/>
        <end position="183"/>
    </location>
</feature>
<name>A0A1Q6F3P7_9BACT</name>
<dbReference type="InterPro" id="IPR047057">
    <property type="entry name" value="MerR_fam"/>
</dbReference>
<dbReference type="GO" id="GO:0003677">
    <property type="term" value="F:DNA binding"/>
    <property type="evidence" value="ECO:0007669"/>
    <property type="project" value="UniProtKB-KW"/>
</dbReference>
<dbReference type="CDD" id="cd04765">
    <property type="entry name" value="HTH_MlrA-like_sg2"/>
    <property type="match status" value="1"/>
</dbReference>
<evidence type="ECO:0000256" key="3">
    <source>
        <dbReference type="SAM" id="MobiDB-lite"/>
    </source>
</evidence>
<dbReference type="AlphaFoldDB" id="A0A1Q6F3P7"/>
<dbReference type="SUPFAM" id="SSF46955">
    <property type="entry name" value="Putative DNA-binding domain"/>
    <property type="match status" value="1"/>
</dbReference>